<reference evidence="1" key="1">
    <citation type="journal article" date="2023" name="G3 (Bethesda)">
        <title>A reference genome for the long-term kleptoplast-retaining sea slug Elysia crispata morphotype clarki.</title>
        <authorList>
            <person name="Eastman K.E."/>
            <person name="Pendleton A.L."/>
            <person name="Shaikh M.A."/>
            <person name="Suttiyut T."/>
            <person name="Ogas R."/>
            <person name="Tomko P."/>
            <person name="Gavelis G."/>
            <person name="Widhalm J.R."/>
            <person name="Wisecaver J.H."/>
        </authorList>
    </citation>
    <scope>NUCLEOTIDE SEQUENCE</scope>
    <source>
        <strain evidence="1">ECLA1</strain>
    </source>
</reference>
<dbReference type="PANTHER" id="PTHR46601:SF1">
    <property type="entry name" value="ADF-H DOMAIN-CONTAINING PROTEIN"/>
    <property type="match status" value="1"/>
</dbReference>
<name>A0AAE0XVC5_9GAST</name>
<dbReference type="AlphaFoldDB" id="A0AAE0XVC5"/>
<dbReference type="EMBL" id="JAWDGP010007507">
    <property type="protein sequence ID" value="KAK3715465.1"/>
    <property type="molecule type" value="Genomic_DNA"/>
</dbReference>
<accession>A0AAE0XVC5</accession>
<sequence>MKNQFEHYALIKKNLNSQDVLVHIDFAENFVCKYSEQIQSVHYGASQPQISLHTGYYETVHGSKSFADVSDNINHCPESIWAFLDPVLDEIKAHYPVITTIHFFSDGPTQQYRQKKNFFLFCTHIFNKGFECGFWNFFAPGHRKGVPDGVGASVKRQGDRRVRLGADIMNAHQFVKEVGQANSDTKVFLYEIDEKSFFVVPSELKSVKKTMSLHQLYTSQKGSILYRDLSCTCLKGHGHIQHTFSAHIFPTLNQSDLNPDCSSDLSVSNDFQEMPMPVTLKVKTVPQADLATSLILESMSKVNSFQELQHECESLCLKDVYGKKRSVISTRLSVDEIAKKVLNKDFKCQKQHFSVRVRADGNCLPACGAVFAFGEDIKPQDIRLLIIQELVLHKSYYLDEQNLKRGYDLPCKDNELIKAFAQYSDHFIPGQKLNAEPIKQLYEREVMDLCRDKSYMGIWQMFALATVLKMPIRSCYPSLGISCPTLVRKHLNRLILPRIQVSNDEAAIMWTSTRTDMLPYNWVPNHFVPILPFS</sequence>
<evidence type="ECO:0000313" key="1">
    <source>
        <dbReference type="EMBL" id="KAK3715465.1"/>
    </source>
</evidence>
<dbReference type="InterPro" id="IPR047273">
    <property type="entry name" value="VRTN_OTU_dom"/>
</dbReference>
<comment type="caution">
    <text evidence="1">The sequence shown here is derived from an EMBL/GenBank/DDBJ whole genome shotgun (WGS) entry which is preliminary data.</text>
</comment>
<gene>
    <name evidence="1" type="ORF">RRG08_003194</name>
</gene>
<dbReference type="Proteomes" id="UP001283361">
    <property type="component" value="Unassembled WGS sequence"/>
</dbReference>
<dbReference type="CDD" id="cd22791">
    <property type="entry name" value="OTU_VRTN"/>
    <property type="match status" value="1"/>
</dbReference>
<protein>
    <submittedName>
        <fullName evidence="1">Uncharacterized protein</fullName>
    </submittedName>
</protein>
<keyword evidence="2" id="KW-1185">Reference proteome</keyword>
<proteinExistence type="predicted"/>
<evidence type="ECO:0000313" key="2">
    <source>
        <dbReference type="Proteomes" id="UP001283361"/>
    </source>
</evidence>
<organism evidence="1 2">
    <name type="scientific">Elysia crispata</name>
    <name type="common">lettuce slug</name>
    <dbReference type="NCBI Taxonomy" id="231223"/>
    <lineage>
        <taxon>Eukaryota</taxon>
        <taxon>Metazoa</taxon>
        <taxon>Spiralia</taxon>
        <taxon>Lophotrochozoa</taxon>
        <taxon>Mollusca</taxon>
        <taxon>Gastropoda</taxon>
        <taxon>Heterobranchia</taxon>
        <taxon>Euthyneura</taxon>
        <taxon>Panpulmonata</taxon>
        <taxon>Sacoglossa</taxon>
        <taxon>Placobranchoidea</taxon>
        <taxon>Plakobranchidae</taxon>
        <taxon>Elysia</taxon>
    </lineage>
</organism>
<dbReference type="PANTHER" id="PTHR46601">
    <property type="entry name" value="ULP_PROTEASE DOMAIN-CONTAINING PROTEIN"/>
    <property type="match status" value="1"/>
</dbReference>